<evidence type="ECO:0000259" key="5">
    <source>
        <dbReference type="PROSITE" id="PS50893"/>
    </source>
</evidence>
<dbReference type="InterPro" id="IPR003593">
    <property type="entry name" value="AAA+_ATPase"/>
</dbReference>
<dbReference type="PANTHER" id="PTHR43776">
    <property type="entry name" value="TRANSPORT ATP-BINDING PROTEIN"/>
    <property type="match status" value="1"/>
</dbReference>
<organism evidence="6 7">
    <name type="scientific">Spiroplasma litorale</name>
    <dbReference type="NCBI Taxonomy" id="216942"/>
    <lineage>
        <taxon>Bacteria</taxon>
        <taxon>Bacillati</taxon>
        <taxon>Mycoplasmatota</taxon>
        <taxon>Mollicutes</taxon>
        <taxon>Entomoplasmatales</taxon>
        <taxon>Spiroplasmataceae</taxon>
        <taxon>Spiroplasma</taxon>
    </lineage>
</organism>
<dbReference type="InterPro" id="IPR017871">
    <property type="entry name" value="ABC_transporter-like_CS"/>
</dbReference>
<feature type="domain" description="ABC transporter" evidence="5">
    <location>
        <begin position="13"/>
        <end position="658"/>
    </location>
</feature>
<dbReference type="AlphaFoldDB" id="A0A0K1W1L7"/>
<reference evidence="6 7" key="1">
    <citation type="journal article" date="2015" name="Genome Announc.">
        <title>Complete Genome Sequence of Spiroplasma litorale TN-1T (DSM 21781), a Bacterium Isolated from a Green-Eyed Horsefly (Tabanus nigrovittatus).</title>
        <authorList>
            <person name="Lo W.S."/>
            <person name="Lai Y.C."/>
            <person name="Lien Y.W."/>
            <person name="Wang T.H."/>
            <person name="Kuo C.H."/>
        </authorList>
    </citation>
    <scope>NUCLEOTIDE SEQUENCE [LARGE SCALE GENOMIC DNA]</scope>
    <source>
        <strain evidence="6 7">TN-1</strain>
    </source>
</reference>
<keyword evidence="7" id="KW-1185">Reference proteome</keyword>
<dbReference type="InterPro" id="IPR050319">
    <property type="entry name" value="ABC_transp_ATP-bind"/>
</dbReference>
<dbReference type="KEGG" id="sll:SLITO_v1c04230"/>
<dbReference type="RefSeq" id="WP_075058169.1">
    <property type="nucleotide sequence ID" value="NZ_CP012357.1"/>
</dbReference>
<dbReference type="InterPro" id="IPR003439">
    <property type="entry name" value="ABC_transporter-like_ATP-bd"/>
</dbReference>
<comment type="similarity">
    <text evidence="1">Belongs to the ABC transporter superfamily.</text>
</comment>
<gene>
    <name evidence="6" type="primary">oppF</name>
    <name evidence="6" type="ORF">SLITO_v1c04230</name>
</gene>
<dbReference type="InterPro" id="IPR027417">
    <property type="entry name" value="P-loop_NTPase"/>
</dbReference>
<dbReference type="InterPro" id="IPR013563">
    <property type="entry name" value="Oligopep_ABC_C"/>
</dbReference>
<dbReference type="Gene3D" id="3.40.50.300">
    <property type="entry name" value="P-loop containing nucleotide triphosphate hydrolases"/>
    <property type="match status" value="2"/>
</dbReference>
<evidence type="ECO:0000256" key="2">
    <source>
        <dbReference type="ARBA" id="ARBA00022448"/>
    </source>
</evidence>
<dbReference type="GO" id="GO:0005524">
    <property type="term" value="F:ATP binding"/>
    <property type="evidence" value="ECO:0007669"/>
    <property type="project" value="UniProtKB-KW"/>
</dbReference>
<evidence type="ECO:0000256" key="4">
    <source>
        <dbReference type="ARBA" id="ARBA00022840"/>
    </source>
</evidence>
<dbReference type="PATRIC" id="fig|216942.3.peg.426"/>
<keyword evidence="2" id="KW-0813">Transport</keyword>
<evidence type="ECO:0000313" key="6">
    <source>
        <dbReference type="EMBL" id="AKX34076.1"/>
    </source>
</evidence>
<dbReference type="Pfam" id="PF08352">
    <property type="entry name" value="oligo_HPY"/>
    <property type="match status" value="1"/>
</dbReference>
<dbReference type="GO" id="GO:0016887">
    <property type="term" value="F:ATP hydrolysis activity"/>
    <property type="evidence" value="ECO:0007669"/>
    <property type="project" value="InterPro"/>
</dbReference>
<protein>
    <submittedName>
        <fullName evidence="6">Oligopeptide ABC transporter ATP-binding protein</fullName>
    </submittedName>
</protein>
<evidence type="ECO:0000313" key="7">
    <source>
        <dbReference type="Proteomes" id="UP000067476"/>
    </source>
</evidence>
<dbReference type="EMBL" id="CP012357">
    <property type="protein sequence ID" value="AKX34076.1"/>
    <property type="molecule type" value="Genomic_DNA"/>
</dbReference>
<accession>A0A0K1W1L7</accession>
<proteinExistence type="inferred from homology"/>
<dbReference type="GO" id="GO:0015833">
    <property type="term" value="P:peptide transport"/>
    <property type="evidence" value="ECO:0007669"/>
    <property type="project" value="InterPro"/>
</dbReference>
<sequence>MSNLKRNNAFLKIRDISIVFRNKGKKLKAVNETTIDIQKGEIFGLVGESGSGKTTIARSIVGVQKLNDGAIYMNDVIIAGRSASLHKLNSSITLKLKDFENKVYSVTKYLKYLLLDLKKTYENNKNLSEISKKEFIKKINFEKIVFIDEMYKFSLKIINEIVKNQERIVRFVKNIHVQIPKIPLELEESILHKQNQVIDLIESIKIKVEDIYKTTNSFIDKTKDKENVNYNFLDLMSNLFKNIDYVITNNKELIKTINSAKVIQYETTLLTAPVRIKDKKLPSYYKKVYVSRKDFIEECHSQLNKIKNSNVDNKEIEIINTFIRDFWSESNINYSVCKKIINYYKSNKLNYELLDKLILKLKNTDYENKIKELVASRKKMSDKEIASLDEEINYIIKIIKRDVVKDDELLDKYFSWKNISINMSDDEIKNLKQFIEFLELPSIDKLVKKSYVFKTTSKKIQRENRRNIQMIFQDPGSSLNDRMAVEEIVGEGLINFKELYKSDEVKQEYLNYYNQNNNVKINDYKKVKYKDIKKYLILKSIKSVGLLPEHLSRYPHEFSGGQRQRIGIARSLILKPKIIVADEPISALDVSIRAQVLNLFKKFQKEQEITFIFVAHDLSVVRFITDRIAVIYHGQIVELAEADELFKNPIHPYTKSLLSAIPQPEPSLAKNKKSFIYDPSKEHFDYIFDLPQFKEVEKNHYAYLNEREFNNYKNIKKNNER</sequence>
<dbReference type="SMART" id="SM00382">
    <property type="entry name" value="AAA"/>
    <property type="match status" value="1"/>
</dbReference>
<dbReference type="PROSITE" id="PS50893">
    <property type="entry name" value="ABC_TRANSPORTER_2"/>
    <property type="match status" value="1"/>
</dbReference>
<dbReference type="SUPFAM" id="SSF52540">
    <property type="entry name" value="P-loop containing nucleoside triphosphate hydrolases"/>
    <property type="match status" value="1"/>
</dbReference>
<evidence type="ECO:0000256" key="1">
    <source>
        <dbReference type="ARBA" id="ARBA00005417"/>
    </source>
</evidence>
<dbReference type="CDD" id="cd03257">
    <property type="entry name" value="ABC_NikE_OppD_transporters"/>
    <property type="match status" value="1"/>
</dbReference>
<evidence type="ECO:0000256" key="3">
    <source>
        <dbReference type="ARBA" id="ARBA00022741"/>
    </source>
</evidence>
<keyword evidence="3" id="KW-0547">Nucleotide-binding</keyword>
<dbReference type="GO" id="GO:0055085">
    <property type="term" value="P:transmembrane transport"/>
    <property type="evidence" value="ECO:0007669"/>
    <property type="project" value="UniProtKB-ARBA"/>
</dbReference>
<dbReference type="OrthoDB" id="9779287at2"/>
<dbReference type="NCBIfam" id="NF043078">
    <property type="entry name" value="MMSYN1_0168"/>
    <property type="match status" value="1"/>
</dbReference>
<dbReference type="PANTHER" id="PTHR43776:SF7">
    <property type="entry name" value="D,D-DIPEPTIDE TRANSPORT ATP-BINDING PROTEIN DDPF-RELATED"/>
    <property type="match status" value="1"/>
</dbReference>
<name>A0A0K1W1L7_9MOLU</name>
<keyword evidence="4 6" id="KW-0067">ATP-binding</keyword>
<dbReference type="Pfam" id="PF00005">
    <property type="entry name" value="ABC_tran"/>
    <property type="match status" value="2"/>
</dbReference>
<dbReference type="PROSITE" id="PS00211">
    <property type="entry name" value="ABC_TRANSPORTER_1"/>
    <property type="match status" value="1"/>
</dbReference>
<dbReference type="STRING" id="216942.SLITO_v1c04230"/>
<dbReference type="Proteomes" id="UP000067476">
    <property type="component" value="Chromosome"/>
</dbReference>